<evidence type="ECO:0000313" key="9">
    <source>
        <dbReference type="Proteomes" id="UP000288859"/>
    </source>
</evidence>
<dbReference type="PANTHER" id="PTHR47171:SF1">
    <property type="entry name" value="ZN(II)2CYS6 TRANSCRIPTION FACTOR (EUROFUNG)"/>
    <property type="match status" value="1"/>
</dbReference>
<evidence type="ECO:0000256" key="3">
    <source>
        <dbReference type="ARBA" id="ARBA00023125"/>
    </source>
</evidence>
<evidence type="ECO:0000256" key="1">
    <source>
        <dbReference type="ARBA" id="ARBA00022833"/>
    </source>
</evidence>
<feature type="compositionally biased region" description="Polar residues" evidence="6">
    <location>
        <begin position="594"/>
        <end position="612"/>
    </location>
</feature>
<reference evidence="8 9" key="1">
    <citation type="submission" date="2017-03" db="EMBL/GenBank/DDBJ databases">
        <title>Genomes of endolithic fungi from Antarctica.</title>
        <authorList>
            <person name="Coleine C."/>
            <person name="Masonjones S."/>
            <person name="Stajich J.E."/>
        </authorList>
    </citation>
    <scope>NUCLEOTIDE SEQUENCE [LARGE SCALE GENOMIC DNA]</scope>
    <source>
        <strain evidence="8 9">CCFEE 6314</strain>
    </source>
</reference>
<dbReference type="GO" id="GO:0006351">
    <property type="term" value="P:DNA-templated transcription"/>
    <property type="evidence" value="ECO:0007669"/>
    <property type="project" value="InterPro"/>
</dbReference>
<keyword evidence="2" id="KW-0805">Transcription regulation</keyword>
<dbReference type="SMART" id="SM00906">
    <property type="entry name" value="Fungal_trans"/>
    <property type="match status" value="1"/>
</dbReference>
<evidence type="ECO:0000256" key="4">
    <source>
        <dbReference type="ARBA" id="ARBA00023163"/>
    </source>
</evidence>
<accession>A0A438MU60</accession>
<keyword evidence="4" id="KW-0804">Transcription</keyword>
<keyword evidence="3" id="KW-0238">DNA-binding</keyword>
<dbReference type="OrthoDB" id="5121955at2759"/>
<sequence length="680" mass="76592">MALLAQDLSAIHSSNNDIQEKHWNQWAYDDQQLASLQPTEPSTTTSNPSCDPSQQLDLQDAALDDHSTIVPSAKSSPRCSPTSPSNDETVYIGESNLLTLVASRDGHTVPPASHSSLESTNLAYNLPNSDGTLPDPSRSSQCTNGALDYLTREGAFAFPDDEVIKKILQAYFTWFHPCFPILDIPKVSQEYRLKKLTPMLLHAMLFIGTSYLADDFFPSAGFASRQDARFHFYHRAKILYDADWEVNKTAIVQTLFLISFWRSNASNDKDTRHWLGSAISFAQTRGYHRSFRRHRCASTQNSNALSLRKRIWWSLYIRDRQCAASLGLPSRIRDEDCDVERLRPEDFAIHGHVELPEIFETSSPDHVHYCIQMAELALLLGKVVVKRFTPQDENLLTCKSSSLKSQLTMWEEKLPETMQARTGLGSIWSNMLHLQYNHLLILLYGSVKMGIEDSSQDSDHSLGLEAAYRNTRIIEDMLAKDSIQFGQIHLITCIFSTLCVHVLQMRHSPRATARQLAEYRARICLVGLKELRFSWDANNWILQLFYQFLDDETAKILNITDVKAGRAPGSEVAIANRSSPARNASQDTEERMHCSTSTTAEPLATTDCSSVSMPPPEVPEDPANPNNEMGVDFMSQLLNLRDADDAFFDGTMDSDFTNAEMNLDGIFDHASPFGVNFFRP</sequence>
<dbReference type="AlphaFoldDB" id="A0A438MU60"/>
<protein>
    <recommendedName>
        <fullName evidence="7">Xylanolytic transcriptional activator regulatory domain-containing protein</fullName>
    </recommendedName>
</protein>
<dbReference type="VEuPathDB" id="FungiDB:PV10_08729"/>
<dbReference type="Proteomes" id="UP000288859">
    <property type="component" value="Unassembled WGS sequence"/>
</dbReference>
<organism evidence="8 9">
    <name type="scientific">Exophiala mesophila</name>
    <name type="common">Black yeast-like fungus</name>
    <dbReference type="NCBI Taxonomy" id="212818"/>
    <lineage>
        <taxon>Eukaryota</taxon>
        <taxon>Fungi</taxon>
        <taxon>Dikarya</taxon>
        <taxon>Ascomycota</taxon>
        <taxon>Pezizomycotina</taxon>
        <taxon>Eurotiomycetes</taxon>
        <taxon>Chaetothyriomycetidae</taxon>
        <taxon>Chaetothyriales</taxon>
        <taxon>Herpotrichiellaceae</taxon>
        <taxon>Exophiala</taxon>
    </lineage>
</organism>
<evidence type="ECO:0000256" key="5">
    <source>
        <dbReference type="ARBA" id="ARBA00023242"/>
    </source>
</evidence>
<feature type="compositionally biased region" description="Polar residues" evidence="6">
    <location>
        <begin position="576"/>
        <end position="586"/>
    </location>
</feature>
<dbReference type="InterPro" id="IPR007219">
    <property type="entry name" value="XnlR_reg_dom"/>
</dbReference>
<evidence type="ECO:0000256" key="6">
    <source>
        <dbReference type="SAM" id="MobiDB-lite"/>
    </source>
</evidence>
<evidence type="ECO:0000259" key="7">
    <source>
        <dbReference type="SMART" id="SM00906"/>
    </source>
</evidence>
<feature type="region of interest" description="Disordered" evidence="6">
    <location>
        <begin position="575"/>
        <end position="625"/>
    </location>
</feature>
<keyword evidence="1" id="KW-0862">Zinc</keyword>
<feature type="domain" description="Xylanolytic transcriptional activator regulatory" evidence="7">
    <location>
        <begin position="271"/>
        <end position="348"/>
    </location>
</feature>
<gene>
    <name evidence="8" type="ORF">B0A52_09640</name>
</gene>
<keyword evidence="5" id="KW-0539">Nucleus</keyword>
<dbReference type="CDD" id="cd12148">
    <property type="entry name" value="fungal_TF_MHR"/>
    <property type="match status" value="1"/>
</dbReference>
<dbReference type="PANTHER" id="PTHR47171">
    <property type="entry name" value="FARA-RELATED"/>
    <property type="match status" value="1"/>
</dbReference>
<evidence type="ECO:0000313" key="8">
    <source>
        <dbReference type="EMBL" id="RVX66410.1"/>
    </source>
</evidence>
<name>A0A438MU60_EXOME</name>
<evidence type="ECO:0000256" key="2">
    <source>
        <dbReference type="ARBA" id="ARBA00023015"/>
    </source>
</evidence>
<dbReference type="InterPro" id="IPR052073">
    <property type="entry name" value="Amide_Lactam_Regulators"/>
</dbReference>
<dbReference type="EMBL" id="NAJM01000062">
    <property type="protein sequence ID" value="RVX66410.1"/>
    <property type="molecule type" value="Genomic_DNA"/>
</dbReference>
<dbReference type="GO" id="GO:0003677">
    <property type="term" value="F:DNA binding"/>
    <property type="evidence" value="ECO:0007669"/>
    <property type="project" value="UniProtKB-KW"/>
</dbReference>
<dbReference type="Pfam" id="PF04082">
    <property type="entry name" value="Fungal_trans"/>
    <property type="match status" value="1"/>
</dbReference>
<proteinExistence type="predicted"/>
<dbReference type="GO" id="GO:0008270">
    <property type="term" value="F:zinc ion binding"/>
    <property type="evidence" value="ECO:0007669"/>
    <property type="project" value="InterPro"/>
</dbReference>
<comment type="caution">
    <text evidence="8">The sequence shown here is derived from an EMBL/GenBank/DDBJ whole genome shotgun (WGS) entry which is preliminary data.</text>
</comment>